<keyword evidence="12 17" id="KW-0456">Lyase</keyword>
<evidence type="ECO:0000256" key="13">
    <source>
        <dbReference type="ARBA" id="ARBA00023268"/>
    </source>
</evidence>
<dbReference type="PANTHER" id="PTHR12592">
    <property type="entry name" value="ATP-DEPENDENT (S)-NAD(P)H-HYDRATE DEHYDRATASE FAMILY MEMBER"/>
    <property type="match status" value="1"/>
</dbReference>
<dbReference type="SUPFAM" id="SSF53613">
    <property type="entry name" value="Ribokinase-like"/>
    <property type="match status" value="1"/>
</dbReference>
<dbReference type="InterPro" id="IPR017953">
    <property type="entry name" value="Carbohydrate_kinase_pred_CS"/>
</dbReference>
<gene>
    <name evidence="18" type="primary">nnrE</name>
    <name evidence="17" type="synonym">nnrD</name>
    <name evidence="22" type="ordered locus">ANT_20460</name>
</gene>
<feature type="binding site" evidence="17">
    <location>
        <position position="482"/>
    </location>
    <ligand>
        <name>AMP</name>
        <dbReference type="ChEBI" id="CHEBI:456215"/>
    </ligand>
</feature>
<dbReference type="GO" id="GO:0005524">
    <property type="term" value="F:ATP binding"/>
    <property type="evidence" value="ECO:0007669"/>
    <property type="project" value="UniProtKB-UniRule"/>
</dbReference>
<comment type="similarity">
    <text evidence="17">Belongs to the NnrD/CARKD family.</text>
</comment>
<evidence type="ECO:0000256" key="9">
    <source>
        <dbReference type="ARBA" id="ARBA00022958"/>
    </source>
</evidence>
<evidence type="ECO:0000256" key="8">
    <source>
        <dbReference type="ARBA" id="ARBA00022857"/>
    </source>
</evidence>
<dbReference type="GO" id="GO:0052855">
    <property type="term" value="F:ADP-dependent NAD(P)H-hydrate dehydratase activity"/>
    <property type="evidence" value="ECO:0007669"/>
    <property type="project" value="UniProtKB-UniRule"/>
</dbReference>
<comment type="catalytic activity">
    <reaction evidence="16 17 19">
        <text>(6S)-NADPHX + ADP = AMP + phosphate + NADPH + H(+)</text>
        <dbReference type="Rhea" id="RHEA:32235"/>
        <dbReference type="ChEBI" id="CHEBI:15378"/>
        <dbReference type="ChEBI" id="CHEBI:43474"/>
        <dbReference type="ChEBI" id="CHEBI:57783"/>
        <dbReference type="ChEBI" id="CHEBI:64076"/>
        <dbReference type="ChEBI" id="CHEBI:456215"/>
        <dbReference type="ChEBI" id="CHEBI:456216"/>
        <dbReference type="EC" id="4.2.1.136"/>
    </reaction>
</comment>
<feature type="binding site" evidence="18">
    <location>
        <position position="170"/>
    </location>
    <ligand>
        <name>K(+)</name>
        <dbReference type="ChEBI" id="CHEBI:29103"/>
    </ligand>
</feature>
<dbReference type="GO" id="GO:0110051">
    <property type="term" value="P:metabolite repair"/>
    <property type="evidence" value="ECO:0007669"/>
    <property type="project" value="TreeGrafter"/>
</dbReference>
<dbReference type="Proteomes" id="UP000008922">
    <property type="component" value="Chromosome"/>
</dbReference>
<dbReference type="HAMAP" id="MF_01966">
    <property type="entry name" value="NADHX_epimerase"/>
    <property type="match status" value="1"/>
</dbReference>
<dbReference type="GO" id="GO:0046872">
    <property type="term" value="F:metal ion binding"/>
    <property type="evidence" value="ECO:0007669"/>
    <property type="project" value="UniProtKB-UniRule"/>
</dbReference>
<evidence type="ECO:0000259" key="21">
    <source>
        <dbReference type="PROSITE" id="PS51385"/>
    </source>
</evidence>
<feature type="binding site" evidence="17">
    <location>
        <position position="416"/>
    </location>
    <ligand>
        <name>(6S)-NADPHX</name>
        <dbReference type="ChEBI" id="CHEBI:64076"/>
    </ligand>
</feature>
<dbReference type="GO" id="GO:0052856">
    <property type="term" value="F:NAD(P)HX epimerase activity"/>
    <property type="evidence" value="ECO:0007669"/>
    <property type="project" value="UniProtKB-UniRule"/>
</dbReference>
<keyword evidence="13" id="KW-0511">Multifunctional enzyme</keyword>
<comment type="function">
    <text evidence="14 19">Bifunctional enzyme that catalyzes the epimerization of the S- and R-forms of NAD(P)HX and the dehydration of the S-form of NAD(P)HX at the expense of ADP, which is converted to AMP. This allows the repair of both epimers of NAD(P)HX, a damaged form of NAD(P)H that is a result of enzymatic or heat-dependent hydration.</text>
</comment>
<evidence type="ECO:0000256" key="4">
    <source>
        <dbReference type="ARBA" id="ARBA00009524"/>
    </source>
</evidence>
<dbReference type="PROSITE" id="PS01050">
    <property type="entry name" value="YJEF_C_2"/>
    <property type="match status" value="1"/>
</dbReference>
<evidence type="ECO:0000256" key="12">
    <source>
        <dbReference type="ARBA" id="ARBA00023239"/>
    </source>
</evidence>
<dbReference type="NCBIfam" id="TIGR00197">
    <property type="entry name" value="yjeF_nterm"/>
    <property type="match status" value="1"/>
</dbReference>
<evidence type="ECO:0000256" key="16">
    <source>
        <dbReference type="ARBA" id="ARBA00049209"/>
    </source>
</evidence>
<dbReference type="CDD" id="cd01171">
    <property type="entry name" value="YXKO-related"/>
    <property type="match status" value="1"/>
</dbReference>
<evidence type="ECO:0000313" key="22">
    <source>
        <dbReference type="EMBL" id="BAJ64072.1"/>
    </source>
</evidence>
<proteinExistence type="inferred from homology"/>
<protein>
    <recommendedName>
        <fullName evidence="19">Bifunctional NAD(P)H-hydrate repair enzyme</fullName>
    </recommendedName>
    <alternativeName>
        <fullName evidence="19">Nicotinamide nucleotide repair protein</fullName>
    </alternativeName>
    <domain>
        <recommendedName>
            <fullName evidence="19">ADP-dependent (S)-NAD(P)H-hydrate dehydratase</fullName>
            <ecNumber evidence="19">4.2.1.136</ecNumber>
        </recommendedName>
        <alternativeName>
            <fullName evidence="19">ADP-dependent NAD(P)HX dehydratase</fullName>
        </alternativeName>
    </domain>
    <domain>
        <recommendedName>
            <fullName evidence="19">NAD(P)H-hydrate epimerase</fullName>
            <ecNumber evidence="19">5.1.99.6</ecNumber>
        </recommendedName>
    </domain>
</protein>
<dbReference type="SUPFAM" id="SSF64153">
    <property type="entry name" value="YjeF N-terminal domain-like"/>
    <property type="match status" value="1"/>
</dbReference>
<feature type="binding site" evidence="17">
    <location>
        <position position="483"/>
    </location>
    <ligand>
        <name>(6S)-NADPHX</name>
        <dbReference type="ChEBI" id="CHEBI:64076"/>
    </ligand>
</feature>
<evidence type="ECO:0000256" key="7">
    <source>
        <dbReference type="ARBA" id="ARBA00022840"/>
    </source>
</evidence>
<comment type="similarity">
    <text evidence="3 19">In the N-terminal section; belongs to the NnrE/AIBP family.</text>
</comment>
<evidence type="ECO:0000313" key="23">
    <source>
        <dbReference type="Proteomes" id="UP000008922"/>
    </source>
</evidence>
<dbReference type="Pfam" id="PF01256">
    <property type="entry name" value="Carb_kinase"/>
    <property type="match status" value="1"/>
</dbReference>
<evidence type="ECO:0000256" key="1">
    <source>
        <dbReference type="ARBA" id="ARBA00000013"/>
    </source>
</evidence>
<dbReference type="PROSITE" id="PS51383">
    <property type="entry name" value="YJEF_C_3"/>
    <property type="match status" value="1"/>
</dbReference>
<comment type="function">
    <text evidence="18">Catalyzes the epimerization of the S- and R-forms of NAD(P)HX, a damaged form of NAD(P)H that is a result of enzymatic or heat-dependent hydration. This is a prerequisite for the S-specific NAD(P)H-hydrate dehydratase to allow the repair of both epimers of NAD(P)HX.</text>
</comment>
<feature type="binding site" evidence="18">
    <location>
        <position position="65"/>
    </location>
    <ligand>
        <name>K(+)</name>
        <dbReference type="ChEBI" id="CHEBI:29103"/>
    </ligand>
</feature>
<dbReference type="HOGENOM" id="CLU_024853_4_1_0"/>
<dbReference type="NCBIfam" id="TIGR00196">
    <property type="entry name" value="yjeF_cterm"/>
    <property type="match status" value="1"/>
</dbReference>
<feature type="binding site" evidence="17">
    <location>
        <position position="269"/>
    </location>
    <ligand>
        <name>(6S)-NADPHX</name>
        <dbReference type="ChEBI" id="CHEBI:64076"/>
    </ligand>
</feature>
<organism evidence="22 23">
    <name type="scientific">Anaerolinea thermophila (strain DSM 14523 / JCM 11388 / NBRC 100420 / UNI-1)</name>
    <dbReference type="NCBI Taxonomy" id="926569"/>
    <lineage>
        <taxon>Bacteria</taxon>
        <taxon>Bacillati</taxon>
        <taxon>Chloroflexota</taxon>
        <taxon>Anaerolineae</taxon>
        <taxon>Anaerolineales</taxon>
        <taxon>Anaerolineaceae</taxon>
        <taxon>Anaerolinea</taxon>
    </lineage>
</organism>
<evidence type="ECO:0000256" key="5">
    <source>
        <dbReference type="ARBA" id="ARBA00022723"/>
    </source>
</evidence>
<dbReference type="AlphaFoldDB" id="E8MXJ1"/>
<dbReference type="Gene3D" id="3.40.1190.20">
    <property type="match status" value="1"/>
</dbReference>
<comment type="similarity">
    <text evidence="4 19">In the C-terminal section; belongs to the NnrD/CARKD family.</text>
</comment>
<feature type="domain" description="YjeF C-terminal" evidence="20">
    <location>
        <begin position="234"/>
        <end position="543"/>
    </location>
</feature>
<comment type="caution">
    <text evidence="18">Lacks conserved residue(s) required for the propagation of feature annotation.</text>
</comment>
<comment type="similarity">
    <text evidence="18">Belongs to the NnrE/AIBP family.</text>
</comment>
<dbReference type="InParanoid" id="E8MXJ1"/>
<dbReference type="PIRSF" id="PIRSF017184">
    <property type="entry name" value="Nnr"/>
    <property type="match status" value="1"/>
</dbReference>
<dbReference type="Pfam" id="PF03853">
    <property type="entry name" value="YjeF_N"/>
    <property type="match status" value="1"/>
</dbReference>
<feature type="domain" description="YjeF N-terminal" evidence="21">
    <location>
        <begin position="15"/>
        <end position="224"/>
    </location>
</feature>
<comment type="cofactor">
    <cofactor evidence="17">
        <name>Mg(2+)</name>
        <dbReference type="ChEBI" id="CHEBI:18420"/>
    </cofactor>
</comment>
<dbReference type="STRING" id="926569.ANT_20460"/>
<evidence type="ECO:0000256" key="3">
    <source>
        <dbReference type="ARBA" id="ARBA00006001"/>
    </source>
</evidence>
<dbReference type="EC" id="4.2.1.136" evidence="19"/>
<comment type="catalytic activity">
    <reaction evidence="2 18 19">
        <text>(6R)-NADPHX = (6S)-NADPHX</text>
        <dbReference type="Rhea" id="RHEA:32227"/>
        <dbReference type="ChEBI" id="CHEBI:64076"/>
        <dbReference type="ChEBI" id="CHEBI:64077"/>
        <dbReference type="EC" id="5.1.99.6"/>
    </reaction>
</comment>
<dbReference type="InterPro" id="IPR004443">
    <property type="entry name" value="YjeF_N_dom"/>
</dbReference>
<evidence type="ECO:0000256" key="2">
    <source>
        <dbReference type="ARBA" id="ARBA00000909"/>
    </source>
</evidence>
<name>E8MXJ1_ANATU</name>
<dbReference type="EMBL" id="AP012029">
    <property type="protein sequence ID" value="BAJ64072.1"/>
    <property type="molecule type" value="Genomic_DNA"/>
</dbReference>
<dbReference type="FunCoup" id="E8MXJ1">
    <property type="interactions" value="116"/>
</dbReference>
<dbReference type="eggNOG" id="COG0062">
    <property type="taxonomic scope" value="Bacteria"/>
</dbReference>
<dbReference type="GO" id="GO:0046496">
    <property type="term" value="P:nicotinamide nucleotide metabolic process"/>
    <property type="evidence" value="ECO:0007669"/>
    <property type="project" value="UniProtKB-UniRule"/>
</dbReference>
<evidence type="ECO:0000259" key="20">
    <source>
        <dbReference type="PROSITE" id="PS51383"/>
    </source>
</evidence>
<comment type="catalytic activity">
    <reaction evidence="1 18 19">
        <text>(6R)-NADHX = (6S)-NADHX</text>
        <dbReference type="Rhea" id="RHEA:32215"/>
        <dbReference type="ChEBI" id="CHEBI:64074"/>
        <dbReference type="ChEBI" id="CHEBI:64075"/>
        <dbReference type="EC" id="5.1.99.6"/>
    </reaction>
</comment>
<dbReference type="PANTHER" id="PTHR12592:SF0">
    <property type="entry name" value="ATP-DEPENDENT (S)-NAD(P)H-HYDRATE DEHYDRATASE"/>
    <property type="match status" value="1"/>
</dbReference>
<comment type="function">
    <text evidence="17">Catalyzes the dehydration of the S-form of NAD(P)HX at the expense of ADP, which is converted to AMP. Together with NAD(P)HX epimerase, which catalyzes the epimerization of the S- and R-forms, the enzyme allows the repair of both epimers of NAD(P)HX, a damaged form of NAD(P)H that is a result of enzymatic or heat-dependent hydration.</text>
</comment>
<dbReference type="InterPro" id="IPR030677">
    <property type="entry name" value="Nnr"/>
</dbReference>
<evidence type="ECO:0000256" key="10">
    <source>
        <dbReference type="ARBA" id="ARBA00023027"/>
    </source>
</evidence>
<accession>E8MXJ1</accession>
<dbReference type="InterPro" id="IPR000631">
    <property type="entry name" value="CARKD"/>
</dbReference>
<feature type="binding site" evidence="18">
    <location>
        <begin position="136"/>
        <end position="142"/>
    </location>
    <ligand>
        <name>(6S)-NADPHX</name>
        <dbReference type="ChEBI" id="CHEBI:64076"/>
    </ligand>
</feature>
<keyword evidence="5 18" id="KW-0479">Metal-binding</keyword>
<feature type="binding site" evidence="18">
    <location>
        <begin position="64"/>
        <end position="68"/>
    </location>
    <ligand>
        <name>(6S)-NADPHX</name>
        <dbReference type="ChEBI" id="CHEBI:64076"/>
    </ligand>
</feature>
<feature type="binding site" evidence="18">
    <location>
        <position position="167"/>
    </location>
    <ligand>
        <name>(6S)-NADPHX</name>
        <dbReference type="ChEBI" id="CHEBI:64076"/>
    </ligand>
</feature>
<feature type="binding site" evidence="18">
    <location>
        <position position="132"/>
    </location>
    <ligand>
        <name>K(+)</name>
        <dbReference type="ChEBI" id="CHEBI:29103"/>
    </ligand>
</feature>
<dbReference type="InterPro" id="IPR029056">
    <property type="entry name" value="Ribokinase-like"/>
</dbReference>
<comment type="subunit">
    <text evidence="17">Homotetramer.</text>
</comment>
<dbReference type="EC" id="5.1.99.6" evidence="19"/>
<dbReference type="Gene3D" id="3.40.50.10260">
    <property type="entry name" value="YjeF N-terminal domain"/>
    <property type="match status" value="1"/>
</dbReference>
<dbReference type="eggNOG" id="COG0063">
    <property type="taxonomic scope" value="Bacteria"/>
</dbReference>
<evidence type="ECO:0000256" key="17">
    <source>
        <dbReference type="HAMAP-Rule" id="MF_01965"/>
    </source>
</evidence>
<keyword evidence="6 17" id="KW-0547">Nucleotide-binding</keyword>
<evidence type="ECO:0000256" key="11">
    <source>
        <dbReference type="ARBA" id="ARBA00023235"/>
    </source>
</evidence>
<keyword evidence="7 17" id="KW-0067">ATP-binding</keyword>
<keyword evidence="8 17" id="KW-0521">NADP</keyword>
<feature type="binding site" evidence="17">
    <location>
        <position position="339"/>
    </location>
    <ligand>
        <name>(6S)-NADPHX</name>
        <dbReference type="ChEBI" id="CHEBI:64076"/>
    </ligand>
</feature>
<sequence length="547" mass="58473">MRRKPMSKLVTVSEMRQIEAEANASGWTYDQMMVRAGTGVAQLVHSLYGYEEDLQAVALIGSGNNGGDALVALEWLASVGWKIRAYLVRPRAESDPLIARVLERGGEMATAWEDVQFSRLDAWLKHATVLIDGVLGTGIRLPLQEEVARVLAHVKDFEHRPPCIAVDCPSGVDCDSGEAAPECIPAEVTACMAGVKIGLLKTPAFSLVGEIQVIDIGLPAGLSSWEQVQREVIDEEWVSNHLPDRPVEGHKGTFGTATICGGCLNYSGAPLLAAEGAARSGVGLVQVAVPVTVHTMIAGSNWNVTWLPLPEEQGFIATEAAAVLLKSLQRATALLIGPGLGLETSTQKFLQRLLEAREKDLEERPVGFLFNHETSSRKPTTTALPALVIDADGLKLLAQIENWQKLLPPHSVLTPHPGEMAILTGLSTSQIQANRIETVLKFAREWNQVIVLKGAFTVIAAPDGRLGYIPIATNALAHGGTGDVLAGMITALRAQGMDSFEAACAGAWVHAQAGLIAAQEVGHPASVQATDVCKAIPDVLAWVWKEK</sequence>
<dbReference type="KEGG" id="atm:ANT_20460"/>
<dbReference type="PROSITE" id="PS51385">
    <property type="entry name" value="YJEF_N"/>
    <property type="match status" value="1"/>
</dbReference>
<evidence type="ECO:0000256" key="14">
    <source>
        <dbReference type="ARBA" id="ARBA00025153"/>
    </source>
</evidence>
<keyword evidence="9 18" id="KW-0630">Potassium</keyword>
<keyword evidence="23" id="KW-1185">Reference proteome</keyword>
<evidence type="ECO:0000256" key="18">
    <source>
        <dbReference type="HAMAP-Rule" id="MF_01966"/>
    </source>
</evidence>
<evidence type="ECO:0000256" key="19">
    <source>
        <dbReference type="PIRNR" id="PIRNR017184"/>
    </source>
</evidence>
<dbReference type="InterPro" id="IPR036652">
    <property type="entry name" value="YjeF_N_dom_sf"/>
</dbReference>
<dbReference type="HAMAP" id="MF_01965">
    <property type="entry name" value="NADHX_dehydratase"/>
    <property type="match status" value="1"/>
</dbReference>
<feature type="binding site" evidence="17">
    <location>
        <begin position="453"/>
        <end position="457"/>
    </location>
    <ligand>
        <name>AMP</name>
        <dbReference type="ChEBI" id="CHEBI:456215"/>
    </ligand>
</feature>
<evidence type="ECO:0000256" key="15">
    <source>
        <dbReference type="ARBA" id="ARBA00048238"/>
    </source>
</evidence>
<comment type="catalytic activity">
    <reaction evidence="15 17 19">
        <text>(6S)-NADHX + ADP = AMP + phosphate + NADH + H(+)</text>
        <dbReference type="Rhea" id="RHEA:32223"/>
        <dbReference type="ChEBI" id="CHEBI:15378"/>
        <dbReference type="ChEBI" id="CHEBI:43474"/>
        <dbReference type="ChEBI" id="CHEBI:57945"/>
        <dbReference type="ChEBI" id="CHEBI:64074"/>
        <dbReference type="ChEBI" id="CHEBI:456215"/>
        <dbReference type="ChEBI" id="CHEBI:456216"/>
        <dbReference type="EC" id="4.2.1.136"/>
    </reaction>
</comment>
<evidence type="ECO:0000256" key="6">
    <source>
        <dbReference type="ARBA" id="ARBA00022741"/>
    </source>
</evidence>
<keyword evidence="10 17" id="KW-0520">NAD</keyword>
<keyword evidence="11 18" id="KW-0413">Isomerase</keyword>
<comment type="cofactor">
    <cofactor evidence="18 19">
        <name>K(+)</name>
        <dbReference type="ChEBI" id="CHEBI:29103"/>
    </cofactor>
    <text evidence="18 19">Binds 1 potassium ion per subunit.</text>
</comment>
<reference evidence="22 23" key="1">
    <citation type="submission" date="2010-12" db="EMBL/GenBank/DDBJ databases">
        <title>Whole genome sequence of Anaerolinea thermophila UNI-1.</title>
        <authorList>
            <person name="Narita-Yamada S."/>
            <person name="Kishi E."/>
            <person name="Watanabe Y."/>
            <person name="Takasaki K."/>
            <person name="Ankai A."/>
            <person name="Oguchi A."/>
            <person name="Fukui S."/>
            <person name="Takahashi M."/>
            <person name="Yashiro I."/>
            <person name="Hosoyama A."/>
            <person name="Sekiguchi Y."/>
            <person name="Hanada S."/>
            <person name="Fujita N."/>
        </authorList>
    </citation>
    <scope>NUCLEOTIDE SEQUENCE [LARGE SCALE GENOMIC DNA]</scope>
    <source>
        <strain evidence="23">DSM 14523 / JCM 11388 / NBRC 100420 / UNI-1</strain>
    </source>
</reference>